<dbReference type="STRING" id="419481.SAMN05216233_1386"/>
<feature type="transmembrane region" description="Helical" evidence="6">
    <location>
        <begin position="306"/>
        <end position="324"/>
    </location>
</feature>
<evidence type="ECO:0000256" key="4">
    <source>
        <dbReference type="ARBA" id="ARBA00022989"/>
    </source>
</evidence>
<dbReference type="GO" id="GO:0005886">
    <property type="term" value="C:plasma membrane"/>
    <property type="evidence" value="ECO:0007669"/>
    <property type="project" value="UniProtKB-SubCell"/>
</dbReference>
<dbReference type="InterPro" id="IPR036866">
    <property type="entry name" value="RibonucZ/Hydroxyglut_hydro"/>
</dbReference>
<feature type="transmembrane region" description="Helical" evidence="6">
    <location>
        <begin position="503"/>
        <end position="524"/>
    </location>
</feature>
<keyword evidence="9" id="KW-1185">Reference proteome</keyword>
<evidence type="ECO:0000256" key="5">
    <source>
        <dbReference type="ARBA" id="ARBA00023136"/>
    </source>
</evidence>
<dbReference type="Proteomes" id="UP000198870">
    <property type="component" value="Unassembled WGS sequence"/>
</dbReference>
<dbReference type="SUPFAM" id="SSF56281">
    <property type="entry name" value="Metallo-hydrolase/oxidoreductase"/>
    <property type="match status" value="1"/>
</dbReference>
<name>A0A1G5JPH8_9BACT</name>
<feature type="transmembrane region" description="Helical" evidence="6">
    <location>
        <begin position="31"/>
        <end position="48"/>
    </location>
</feature>
<dbReference type="SMART" id="SM00849">
    <property type="entry name" value="Lactamase_B"/>
    <property type="match status" value="1"/>
</dbReference>
<evidence type="ECO:0000256" key="3">
    <source>
        <dbReference type="ARBA" id="ARBA00022692"/>
    </source>
</evidence>
<dbReference type="GO" id="GO:0030420">
    <property type="term" value="P:establishment of competence for transformation"/>
    <property type="evidence" value="ECO:0007669"/>
    <property type="project" value="InterPro"/>
</dbReference>
<evidence type="ECO:0000313" key="9">
    <source>
        <dbReference type="Proteomes" id="UP000198870"/>
    </source>
</evidence>
<dbReference type="EMBL" id="FMUX01000038">
    <property type="protein sequence ID" value="SCY90237.1"/>
    <property type="molecule type" value="Genomic_DNA"/>
</dbReference>
<dbReference type="Pfam" id="PF13567">
    <property type="entry name" value="DUF4131"/>
    <property type="match status" value="1"/>
</dbReference>
<keyword evidence="4 6" id="KW-1133">Transmembrane helix</keyword>
<dbReference type="PANTHER" id="PTHR30619">
    <property type="entry name" value="DNA INTERNALIZATION/COMPETENCE PROTEIN COMEC/REC2"/>
    <property type="match status" value="1"/>
</dbReference>
<feature type="transmembrane region" description="Helical" evidence="6">
    <location>
        <begin position="410"/>
        <end position="432"/>
    </location>
</feature>
<dbReference type="OrthoDB" id="9790149at2"/>
<dbReference type="Pfam" id="PF00753">
    <property type="entry name" value="Lactamase_B"/>
    <property type="match status" value="1"/>
</dbReference>
<feature type="transmembrane region" description="Helical" evidence="6">
    <location>
        <begin position="269"/>
        <end position="294"/>
    </location>
</feature>
<dbReference type="NCBIfam" id="TIGR00361">
    <property type="entry name" value="ComEC_Rec2"/>
    <property type="match status" value="1"/>
</dbReference>
<comment type="subcellular location">
    <subcellularLocation>
        <location evidence="1">Cell membrane</location>
        <topology evidence="1">Multi-pass membrane protein</topology>
    </subcellularLocation>
</comment>
<dbReference type="AlphaFoldDB" id="A0A1G5JPH8"/>
<dbReference type="InterPro" id="IPR025405">
    <property type="entry name" value="DUF4131"/>
</dbReference>
<evidence type="ECO:0000256" key="1">
    <source>
        <dbReference type="ARBA" id="ARBA00004651"/>
    </source>
</evidence>
<evidence type="ECO:0000259" key="7">
    <source>
        <dbReference type="SMART" id="SM00849"/>
    </source>
</evidence>
<evidence type="ECO:0000313" key="8">
    <source>
        <dbReference type="EMBL" id="SCY90237.1"/>
    </source>
</evidence>
<dbReference type="Pfam" id="PF03772">
    <property type="entry name" value="Competence"/>
    <property type="match status" value="1"/>
</dbReference>
<keyword evidence="5 6" id="KW-0472">Membrane</keyword>
<dbReference type="RefSeq" id="WP_092215883.1">
    <property type="nucleotide sequence ID" value="NZ_FMUX01000038.1"/>
</dbReference>
<feature type="transmembrane region" description="Helical" evidence="6">
    <location>
        <begin position="531"/>
        <end position="552"/>
    </location>
</feature>
<dbReference type="InterPro" id="IPR004797">
    <property type="entry name" value="Competence_ComEC/Rec2"/>
</dbReference>
<dbReference type="PANTHER" id="PTHR30619:SF1">
    <property type="entry name" value="RECOMBINATION PROTEIN 2"/>
    <property type="match status" value="1"/>
</dbReference>
<protein>
    <submittedName>
        <fullName evidence="8">Competence protein ComEC</fullName>
    </submittedName>
</protein>
<proteinExistence type="predicted"/>
<feature type="transmembrane region" description="Helical" evidence="6">
    <location>
        <begin position="54"/>
        <end position="70"/>
    </location>
</feature>
<accession>A0A1G5JPH8</accession>
<feature type="transmembrane region" description="Helical" evidence="6">
    <location>
        <begin position="357"/>
        <end position="389"/>
    </location>
</feature>
<dbReference type="InterPro" id="IPR004477">
    <property type="entry name" value="ComEC_N"/>
</dbReference>
<dbReference type="CDD" id="cd07731">
    <property type="entry name" value="ComA-like_MBL-fold"/>
    <property type="match status" value="1"/>
</dbReference>
<dbReference type="InterPro" id="IPR001279">
    <property type="entry name" value="Metallo-B-lactamas"/>
</dbReference>
<gene>
    <name evidence="8" type="ORF">SAMN05216233_1386</name>
</gene>
<reference evidence="8 9" key="1">
    <citation type="submission" date="2016-10" db="EMBL/GenBank/DDBJ databases">
        <authorList>
            <person name="de Groot N.N."/>
        </authorList>
    </citation>
    <scope>NUCLEOTIDE SEQUENCE [LARGE SCALE GENOMIC DNA]</scope>
    <source>
        <strain evidence="8 9">AA1</strain>
    </source>
</reference>
<feature type="domain" description="Metallo-beta-lactamase" evidence="7">
    <location>
        <begin position="569"/>
        <end position="776"/>
    </location>
</feature>
<feature type="transmembrane region" description="Helical" evidence="6">
    <location>
        <begin position="438"/>
        <end position="456"/>
    </location>
</feature>
<dbReference type="InterPro" id="IPR052159">
    <property type="entry name" value="Competence_DNA_uptake"/>
</dbReference>
<feature type="transmembrane region" description="Helical" evidence="6">
    <location>
        <begin position="77"/>
        <end position="95"/>
    </location>
</feature>
<keyword evidence="3 6" id="KW-0812">Transmembrane</keyword>
<evidence type="ECO:0000256" key="2">
    <source>
        <dbReference type="ARBA" id="ARBA00022475"/>
    </source>
</evidence>
<dbReference type="InterPro" id="IPR035681">
    <property type="entry name" value="ComA-like_MBL"/>
</dbReference>
<dbReference type="NCBIfam" id="TIGR00360">
    <property type="entry name" value="ComEC_N-term"/>
    <property type="match status" value="1"/>
</dbReference>
<sequence>MFGRTSVYHTRRVRETVLFLFPSMSGLDGRPLLFVLTGLVAGILTGHAHTPVPVSGGLFLALTACGMLAAPGRRLSVLLIPLCALAGSWLIAPWADLPGPVTDPPSAPRVLSGRIEHIRIQDRDLKCTLRDVRFKNGHGLAPPCTGIRLIIKKGCTLAVAEGMHLTTRCRLRPFTSFNNPGRFDYRRHMMQKGVAAWAVVKADDVTLSPAHPVHRWKSALHHARGRIEKALFAHAPTPRSGALLCALLTGNRAHVSPSLRDLFTHTGTAHLLAISGLHLGIVATVFYVLFTGMFSHWERPLIKGHTQMLAAAATLVPVLLYALLSGMAPSTQRALTAACLVMGALALHEEADLPTTLALAAIAILVSHPPALFAVSFQLSFAAVAAILASLAQLRTPRNPMTQRTFRQRVLLFIIPPCFASFGTAPLVWYHFGYASPIGLLANLILVPMTSFGVILPGLAGVLILPLCAPLAGLLFALAGYILEGTIQGASLFAAVPGGYLLLPRPGLATSLLVMILLFSLLLSTPHKRKGPLLIAIFCLLLLGQRATTAYMHRHHNPTLRVTVLDVGQGSAAVLAFPKGKRWLVDGGFAWPGRYDVGRFAVGPYLQAAQITTLDAVVLTHPESDHMGGLIHILKNFTVKTLFLGPRPGRGALWNRFDEAATRCGTRIVHLTDRSPPMDVEGVHITCLHPEALPKGFTGDGSVNNNSLVLRLAYGDHRFLLTGDIMEKAEDRLLADAGDALKADVMVVPHHGSRSSSTRAFLARVTPSIGVISAGQTNRYGLPHTEVMERYLRAGCALYRTDLHGAVTIESNGVSLSVSTFLAPPPPFPSSLTWTQP</sequence>
<keyword evidence="2" id="KW-1003">Cell membrane</keyword>
<organism evidence="8 9">
    <name type="scientific">Desulfoluna spongiiphila</name>
    <dbReference type="NCBI Taxonomy" id="419481"/>
    <lineage>
        <taxon>Bacteria</taxon>
        <taxon>Pseudomonadati</taxon>
        <taxon>Thermodesulfobacteriota</taxon>
        <taxon>Desulfobacteria</taxon>
        <taxon>Desulfobacterales</taxon>
        <taxon>Desulfolunaceae</taxon>
        <taxon>Desulfoluna</taxon>
    </lineage>
</organism>
<evidence type="ECO:0000256" key="6">
    <source>
        <dbReference type="SAM" id="Phobius"/>
    </source>
</evidence>
<dbReference type="Gene3D" id="3.60.15.10">
    <property type="entry name" value="Ribonuclease Z/Hydroxyacylglutathione hydrolase-like"/>
    <property type="match status" value="1"/>
</dbReference>